<protein>
    <submittedName>
        <fullName evidence="4">Enoyl-CoA hydratase/isomerase family protein</fullName>
    </submittedName>
</protein>
<comment type="similarity">
    <text evidence="1">Belongs to the enoyl-CoA hydratase/isomerase family.</text>
</comment>
<gene>
    <name evidence="4" type="ORF">HY730_09200</name>
</gene>
<dbReference type="PANTHER" id="PTHR11941">
    <property type="entry name" value="ENOYL-COA HYDRATASE-RELATED"/>
    <property type="match status" value="1"/>
</dbReference>
<keyword evidence="2" id="KW-0456">Lyase</keyword>
<dbReference type="PANTHER" id="PTHR11941:SF54">
    <property type="entry name" value="ENOYL-COA HYDRATASE, MITOCHONDRIAL"/>
    <property type="match status" value="1"/>
</dbReference>
<dbReference type="Gene3D" id="1.10.12.10">
    <property type="entry name" value="Lyase 2-enoyl-coa Hydratase, Chain A, domain 2"/>
    <property type="match status" value="1"/>
</dbReference>
<evidence type="ECO:0000256" key="3">
    <source>
        <dbReference type="SAM" id="MobiDB-lite"/>
    </source>
</evidence>
<dbReference type="AlphaFoldDB" id="A0A933GN82"/>
<name>A0A933GN82_UNCTE</name>
<dbReference type="InterPro" id="IPR029045">
    <property type="entry name" value="ClpP/crotonase-like_dom_sf"/>
</dbReference>
<evidence type="ECO:0000256" key="2">
    <source>
        <dbReference type="ARBA" id="ARBA00023239"/>
    </source>
</evidence>
<dbReference type="EMBL" id="JACQWF010000401">
    <property type="protein sequence ID" value="MBI4596531.1"/>
    <property type="molecule type" value="Genomic_DNA"/>
</dbReference>
<dbReference type="InterPro" id="IPR001753">
    <property type="entry name" value="Enoyl-CoA_hydra/iso"/>
</dbReference>
<dbReference type="SUPFAM" id="SSF52096">
    <property type="entry name" value="ClpP/crotonase"/>
    <property type="match status" value="1"/>
</dbReference>
<sequence>MVEEMLLVEKRGYICTLTLNRPEKRNALSPELLAKLEDSFCNLARDEEVRVVVLRGSGELAFSAGFDVARLEEEAIRRRTYGQGFFDSCLTALLAYPRPVIAMIYGYAVGGGLELAAACDLRLAADNATLGHPAARMGQVESYTLIQMFLRLLGLSRTKELLFTGRTMDAQRAKEIGLVDEVVPARDLPSATYKLASEIAENSPLSITSTKLILSKLLEHERPGPLLAAELDAIVLRGDDSEDAREGPRAFLEKRKPRFVGR</sequence>
<comment type="caution">
    <text evidence="4">The sequence shown here is derived from an EMBL/GenBank/DDBJ whole genome shotgun (WGS) entry which is preliminary data.</text>
</comment>
<dbReference type="InterPro" id="IPR014748">
    <property type="entry name" value="Enoyl-CoA_hydra_C"/>
</dbReference>
<evidence type="ECO:0000313" key="5">
    <source>
        <dbReference type="Proteomes" id="UP000772181"/>
    </source>
</evidence>
<evidence type="ECO:0000313" key="4">
    <source>
        <dbReference type="EMBL" id="MBI4596531.1"/>
    </source>
</evidence>
<organism evidence="4 5">
    <name type="scientific">Tectimicrobiota bacterium</name>
    <dbReference type="NCBI Taxonomy" id="2528274"/>
    <lineage>
        <taxon>Bacteria</taxon>
        <taxon>Pseudomonadati</taxon>
        <taxon>Nitrospinota/Tectimicrobiota group</taxon>
        <taxon>Candidatus Tectimicrobiota</taxon>
    </lineage>
</organism>
<dbReference type="GO" id="GO:0016829">
    <property type="term" value="F:lyase activity"/>
    <property type="evidence" value="ECO:0007669"/>
    <property type="project" value="UniProtKB-KW"/>
</dbReference>
<feature type="region of interest" description="Disordered" evidence="3">
    <location>
        <begin position="243"/>
        <end position="262"/>
    </location>
</feature>
<dbReference type="CDD" id="cd06558">
    <property type="entry name" value="crotonase-like"/>
    <property type="match status" value="1"/>
</dbReference>
<reference evidence="4" key="1">
    <citation type="submission" date="2020-07" db="EMBL/GenBank/DDBJ databases">
        <title>Huge and variable diversity of episymbiotic CPR bacteria and DPANN archaea in groundwater ecosystems.</title>
        <authorList>
            <person name="He C.Y."/>
            <person name="Keren R."/>
            <person name="Whittaker M."/>
            <person name="Farag I.F."/>
            <person name="Doudna J."/>
            <person name="Cate J.H.D."/>
            <person name="Banfield J.F."/>
        </authorList>
    </citation>
    <scope>NUCLEOTIDE SEQUENCE</scope>
    <source>
        <strain evidence="4">NC_groundwater_1482_Ag_S-0.65um_47_24</strain>
    </source>
</reference>
<dbReference type="Pfam" id="PF00378">
    <property type="entry name" value="ECH_1"/>
    <property type="match status" value="1"/>
</dbReference>
<evidence type="ECO:0000256" key="1">
    <source>
        <dbReference type="ARBA" id="ARBA00005254"/>
    </source>
</evidence>
<feature type="compositionally biased region" description="Basic and acidic residues" evidence="3">
    <location>
        <begin position="244"/>
        <end position="254"/>
    </location>
</feature>
<dbReference type="Proteomes" id="UP000772181">
    <property type="component" value="Unassembled WGS sequence"/>
</dbReference>
<accession>A0A933GN82</accession>
<proteinExistence type="inferred from homology"/>
<dbReference type="GO" id="GO:0006635">
    <property type="term" value="P:fatty acid beta-oxidation"/>
    <property type="evidence" value="ECO:0007669"/>
    <property type="project" value="TreeGrafter"/>
</dbReference>
<dbReference type="Gene3D" id="3.90.226.10">
    <property type="entry name" value="2-enoyl-CoA Hydratase, Chain A, domain 1"/>
    <property type="match status" value="1"/>
</dbReference>